<dbReference type="Pfam" id="PF13432">
    <property type="entry name" value="TPR_16"/>
    <property type="match status" value="2"/>
</dbReference>
<dbReference type="InterPro" id="IPR051012">
    <property type="entry name" value="CellSynth/LPSAsmb/PSIAsmb"/>
</dbReference>
<dbReference type="InterPro" id="IPR011990">
    <property type="entry name" value="TPR-like_helical_dom_sf"/>
</dbReference>
<gene>
    <name evidence="5" type="ORF">DES49_1179</name>
</gene>
<evidence type="ECO:0000256" key="3">
    <source>
        <dbReference type="PROSITE-ProRule" id="PRU00339"/>
    </source>
</evidence>
<organism evidence="5 6">
    <name type="scientific">Halospina denitrificans</name>
    <dbReference type="NCBI Taxonomy" id="332522"/>
    <lineage>
        <taxon>Bacteria</taxon>
        <taxon>Pseudomonadati</taxon>
        <taxon>Pseudomonadota</taxon>
        <taxon>Gammaproteobacteria</taxon>
        <taxon>Halospina</taxon>
    </lineage>
</organism>
<feature type="signal peptide" evidence="4">
    <location>
        <begin position="1"/>
        <end position="22"/>
    </location>
</feature>
<sequence>MRIRSSAALLALMLLTLSSAHALVIDRFFPQPPSQYRPGIEALENERYQEAISLGEEYARLAPKDERAHLILVLAWYGQGGHTAIDRHLRELDARFPDIAQSIRSSLMTLYARDGRSEAALRHFGNLQPEAKTTDLYVLAGDLHHQGNRMDLAVVNYEKALEQAPRHEGARLGLARTHLVSGRFPEAADHAERLLDQYAEHRGALTVASTAYLKLNQPQKALAKTRTFRERAPNPAALSNIALSEFATGHYERAHEAFSALGRYSEWGDDAVVGRALCDIARERIDQARSVLNNADTRDAPLSTILAASLMTNESGNDGVQHTLKAGSPVWLDLQRPLLSLSGLVGSSPMSEADYNQELVAVVTAQLYLNQGFPELALSLSEPVGNLKASAFGRLVLGRAYGKMERADEAVHTLEALVRDYPKLLAPRLEIADIHFHQGDHAEALATYENAVIRHPELPELQVRLGDLYNELGNPASALLQYERFLEQEPDSPYALKQAAATLARLDRPEEGLELAERAHELAPYDANIADTLVSVHRKLGNEAAAAKIQSSFSRTHGEDVPSNSTLY</sequence>
<dbReference type="Pfam" id="PF14559">
    <property type="entry name" value="TPR_19"/>
    <property type="match status" value="1"/>
</dbReference>
<dbReference type="EMBL" id="SOAX01000002">
    <property type="protein sequence ID" value="TDT43365.1"/>
    <property type="molecule type" value="Genomic_DNA"/>
</dbReference>
<accession>A0A4R7JYS1</accession>
<feature type="repeat" description="TPR" evidence="3">
    <location>
        <begin position="459"/>
        <end position="492"/>
    </location>
</feature>
<dbReference type="InterPro" id="IPR019734">
    <property type="entry name" value="TPR_rpt"/>
</dbReference>
<dbReference type="PROSITE" id="PS50005">
    <property type="entry name" value="TPR"/>
    <property type="match status" value="2"/>
</dbReference>
<dbReference type="SUPFAM" id="SSF48452">
    <property type="entry name" value="TPR-like"/>
    <property type="match status" value="3"/>
</dbReference>
<feature type="repeat" description="TPR" evidence="3">
    <location>
        <begin position="134"/>
        <end position="167"/>
    </location>
</feature>
<keyword evidence="4" id="KW-0732">Signal</keyword>
<evidence type="ECO:0000256" key="1">
    <source>
        <dbReference type="ARBA" id="ARBA00022737"/>
    </source>
</evidence>
<keyword evidence="2 3" id="KW-0802">TPR repeat</keyword>
<dbReference type="Gene3D" id="1.25.40.10">
    <property type="entry name" value="Tetratricopeptide repeat domain"/>
    <property type="match status" value="3"/>
</dbReference>
<dbReference type="Pfam" id="PF13428">
    <property type="entry name" value="TPR_14"/>
    <property type="match status" value="1"/>
</dbReference>
<dbReference type="AlphaFoldDB" id="A0A4R7JYS1"/>
<dbReference type="PANTHER" id="PTHR45586">
    <property type="entry name" value="TPR REPEAT-CONTAINING PROTEIN PA4667"/>
    <property type="match status" value="1"/>
</dbReference>
<comment type="caution">
    <text evidence="5">The sequence shown here is derived from an EMBL/GenBank/DDBJ whole genome shotgun (WGS) entry which is preliminary data.</text>
</comment>
<dbReference type="RefSeq" id="WP_166646001.1">
    <property type="nucleotide sequence ID" value="NZ_SOAX01000002.1"/>
</dbReference>
<reference evidence="5 6" key="1">
    <citation type="submission" date="2019-03" db="EMBL/GenBank/DDBJ databases">
        <title>Genomic Encyclopedia of Type Strains, Phase IV (KMG-IV): sequencing the most valuable type-strain genomes for metagenomic binning, comparative biology and taxonomic classification.</title>
        <authorList>
            <person name="Goeker M."/>
        </authorList>
    </citation>
    <scope>NUCLEOTIDE SEQUENCE [LARGE SCALE GENOMIC DNA]</scope>
    <source>
        <strain evidence="5 6">DSM 15505</strain>
    </source>
</reference>
<feature type="chain" id="PRO_5020463056" evidence="4">
    <location>
        <begin position="23"/>
        <end position="568"/>
    </location>
</feature>
<dbReference type="PANTHER" id="PTHR45586:SF1">
    <property type="entry name" value="LIPOPOLYSACCHARIDE ASSEMBLY PROTEIN B"/>
    <property type="match status" value="1"/>
</dbReference>
<dbReference type="Proteomes" id="UP000295830">
    <property type="component" value="Unassembled WGS sequence"/>
</dbReference>
<proteinExistence type="predicted"/>
<protein>
    <submittedName>
        <fullName evidence="5">Tetratricopeptide repeat protein</fullName>
    </submittedName>
</protein>
<evidence type="ECO:0000313" key="5">
    <source>
        <dbReference type="EMBL" id="TDT43365.1"/>
    </source>
</evidence>
<evidence type="ECO:0000256" key="2">
    <source>
        <dbReference type="ARBA" id="ARBA00022803"/>
    </source>
</evidence>
<dbReference type="SMART" id="SM00028">
    <property type="entry name" value="TPR"/>
    <property type="match status" value="6"/>
</dbReference>
<evidence type="ECO:0000256" key="4">
    <source>
        <dbReference type="SAM" id="SignalP"/>
    </source>
</evidence>
<keyword evidence="6" id="KW-1185">Reference proteome</keyword>
<evidence type="ECO:0000313" key="6">
    <source>
        <dbReference type="Proteomes" id="UP000295830"/>
    </source>
</evidence>
<name>A0A4R7JYS1_9GAMM</name>
<keyword evidence="1" id="KW-0677">Repeat</keyword>